<dbReference type="InterPro" id="IPR012340">
    <property type="entry name" value="NA-bd_OB-fold"/>
</dbReference>
<evidence type="ECO:0000256" key="1">
    <source>
        <dbReference type="ARBA" id="ARBA00004229"/>
    </source>
</evidence>
<evidence type="ECO:0000256" key="7">
    <source>
        <dbReference type="ARBA" id="ARBA00022840"/>
    </source>
</evidence>
<dbReference type="InterPro" id="IPR027417">
    <property type="entry name" value="P-loop_NTPase"/>
</dbReference>
<feature type="domain" description="MCM C-terminal AAA(+) ATPase" evidence="9">
    <location>
        <begin position="297"/>
        <end position="498"/>
    </location>
</feature>
<evidence type="ECO:0000256" key="8">
    <source>
        <dbReference type="ARBA" id="ARBA00023125"/>
    </source>
</evidence>
<dbReference type="Pfam" id="PF17855">
    <property type="entry name" value="MCM_lid"/>
    <property type="match status" value="1"/>
</dbReference>
<name>J7GAA7_9CRYP</name>
<evidence type="ECO:0000259" key="9">
    <source>
        <dbReference type="PROSITE" id="PS50051"/>
    </source>
</evidence>
<dbReference type="InterPro" id="IPR001208">
    <property type="entry name" value="MCM_dom"/>
</dbReference>
<dbReference type="SMART" id="SM00350">
    <property type="entry name" value="MCM"/>
    <property type="match status" value="1"/>
</dbReference>
<keyword evidence="4" id="KW-0547">Nucleotide-binding</keyword>
<dbReference type="GO" id="GO:0005524">
    <property type="term" value="F:ATP binding"/>
    <property type="evidence" value="ECO:0007669"/>
    <property type="project" value="UniProtKB-KW"/>
</dbReference>
<dbReference type="GO" id="GO:0016787">
    <property type="term" value="F:hydrolase activity"/>
    <property type="evidence" value="ECO:0007669"/>
    <property type="project" value="UniProtKB-KW"/>
</dbReference>
<dbReference type="InterPro" id="IPR041562">
    <property type="entry name" value="MCM_lid"/>
</dbReference>
<evidence type="ECO:0000313" key="11">
    <source>
        <dbReference type="Proteomes" id="UP000243348"/>
    </source>
</evidence>
<dbReference type="GO" id="GO:0003677">
    <property type="term" value="F:DNA binding"/>
    <property type="evidence" value="ECO:0007669"/>
    <property type="project" value="UniProtKB-KW"/>
</dbReference>
<dbReference type="GO" id="GO:0006260">
    <property type="term" value="P:DNA replication"/>
    <property type="evidence" value="ECO:0007669"/>
    <property type="project" value="UniProtKB-KW"/>
</dbReference>
<keyword evidence="6" id="KW-0347">Helicase</keyword>
<protein>
    <recommendedName>
        <fullName evidence="2">DNA helicase</fullName>
        <ecNumber evidence="2">3.6.4.12</ecNumber>
    </recommendedName>
</protein>
<dbReference type="GO" id="GO:0003678">
    <property type="term" value="F:DNA helicase activity"/>
    <property type="evidence" value="ECO:0007669"/>
    <property type="project" value="UniProtKB-EC"/>
</dbReference>
<dbReference type="AlphaFoldDB" id="J7GAA7"/>
<evidence type="ECO:0000313" key="10">
    <source>
        <dbReference type="EMBL" id="AFP65415.1"/>
    </source>
</evidence>
<dbReference type="EC" id="3.6.4.12" evidence="2"/>
<evidence type="ECO:0000256" key="2">
    <source>
        <dbReference type="ARBA" id="ARBA00012551"/>
    </source>
</evidence>
<gene>
    <name evidence="10" type="primary">mcm5</name>
    <name evidence="10" type="ORF">CMESO_242</name>
</gene>
<dbReference type="Pfam" id="PF14551">
    <property type="entry name" value="MCM_N"/>
    <property type="match status" value="1"/>
</dbReference>
<keyword evidence="3" id="KW-0235">DNA replication</keyword>
<evidence type="ECO:0000256" key="4">
    <source>
        <dbReference type="ARBA" id="ARBA00022741"/>
    </source>
</evidence>
<dbReference type="Gene3D" id="3.40.50.300">
    <property type="entry name" value="P-loop containing nucleotide triphosphate hydrolases"/>
    <property type="match status" value="2"/>
</dbReference>
<proteinExistence type="predicted"/>
<dbReference type="SUPFAM" id="SSF50249">
    <property type="entry name" value="Nucleic acid-binding proteins"/>
    <property type="match status" value="1"/>
</dbReference>
<dbReference type="InterPro" id="IPR031327">
    <property type="entry name" value="MCM"/>
</dbReference>
<keyword evidence="5" id="KW-0378">Hydrolase</keyword>
<dbReference type="Proteomes" id="UP000243348">
    <property type="component" value="Nucleomorph 2"/>
</dbReference>
<accession>J7GAA7</accession>
<dbReference type="PROSITE" id="PS50051">
    <property type="entry name" value="MCM_2"/>
    <property type="match status" value="1"/>
</dbReference>
<dbReference type="Gene3D" id="2.40.50.140">
    <property type="entry name" value="Nucleic acid-binding proteins"/>
    <property type="match status" value="1"/>
</dbReference>
<reference evidence="10 11" key="1">
    <citation type="journal article" date="2012" name="Genome Biol. Evol.">
        <title>Nucleomorph genome sequence of the cryptophyte alga Chroomonas mesostigmatica CCMP1168 reveals lineage-specific gene loss and genome complexity.</title>
        <authorList>
            <person name="Moore C.E."/>
            <person name="Curtis B."/>
            <person name="Mills T."/>
            <person name="Tanifuji G."/>
            <person name="Archibald J.M."/>
        </authorList>
    </citation>
    <scope>NUCLEOTIDE SEQUENCE [LARGE SCALE GENOMIC DNA]</scope>
    <source>
        <strain evidence="10 11">CCMP1168</strain>
    </source>
</reference>
<dbReference type="GO" id="GO:0009507">
    <property type="term" value="C:chloroplast"/>
    <property type="evidence" value="ECO:0007669"/>
    <property type="project" value="UniProtKB-SubCell"/>
</dbReference>
<dbReference type="PANTHER" id="PTHR11630:SF42">
    <property type="entry name" value="DNA REPLICATION LICENSING FACTOR MCM5"/>
    <property type="match status" value="1"/>
</dbReference>
<keyword evidence="8" id="KW-0238">DNA-binding</keyword>
<dbReference type="Pfam" id="PF00493">
    <property type="entry name" value="MCM"/>
    <property type="match status" value="1"/>
</dbReference>
<evidence type="ECO:0000256" key="6">
    <source>
        <dbReference type="ARBA" id="ARBA00022806"/>
    </source>
</evidence>
<dbReference type="EMBL" id="CP003681">
    <property type="protein sequence ID" value="AFP65415.1"/>
    <property type="molecule type" value="Genomic_DNA"/>
</dbReference>
<dbReference type="Gene3D" id="3.30.1640.10">
    <property type="entry name" value="mini-chromosome maintenance (MCM) complex, chain A, domain 1"/>
    <property type="match status" value="1"/>
</dbReference>
<dbReference type="PANTHER" id="PTHR11630">
    <property type="entry name" value="DNA REPLICATION LICENSING FACTOR MCM FAMILY MEMBER"/>
    <property type="match status" value="1"/>
</dbReference>
<keyword evidence="7" id="KW-0067">ATP-binding</keyword>
<dbReference type="InterPro" id="IPR027925">
    <property type="entry name" value="MCM_N"/>
</dbReference>
<organism evidence="10 11">
    <name type="scientific">Chroomonas mesostigmatica CCMP1168</name>
    <dbReference type="NCBI Taxonomy" id="1195612"/>
    <lineage>
        <taxon>Eukaryota</taxon>
        <taxon>Cryptophyceae</taxon>
        <taxon>Pyrenomonadales</taxon>
        <taxon>Chroomonadaceae</taxon>
        <taxon>Chroomonas</taxon>
    </lineage>
</organism>
<geneLocation type="nucleomorph" evidence="10"/>
<evidence type="ECO:0000256" key="3">
    <source>
        <dbReference type="ARBA" id="ARBA00022705"/>
    </source>
</evidence>
<evidence type="ECO:0000256" key="5">
    <source>
        <dbReference type="ARBA" id="ARBA00022801"/>
    </source>
</evidence>
<keyword evidence="10" id="KW-0542">Nucleomorph</keyword>
<comment type="subcellular location">
    <subcellularLocation>
        <location evidence="1">Plastid</location>
        <location evidence="1">Chloroplast</location>
    </subcellularLocation>
</comment>
<sequence length="616" mass="72215">MIKKKNFKWISKAFKNFLYNFSFKKQFKYREQIRICSLTNKKIFDIHLDDLEIFKNELYLYVRKKPVESLNCFEFIINSLVASFVSLEFKNQNIIGKIQIVLLSEENPIMFKNLNSDNINKLVKIKINVLSVSRNKVKISQLKNNTIAKEGKETFCIKSNSTSDTGGKAHYNKKSISYEKLSLNKNNFVDCQIIKAKDDLEKNQTIGCTKHFLFFLERGLVGKLSEGKIIEVMGILLQNNFSVNKERKNLKNQYIDRKLIIHIIGFQSCSKSKNSSYLKKQILFDDDFLIFAKSGNAYDWIVSSILPDFFGNDDVKAGIACLIFGGSINLDFGRFQFNGKINVLLVGNNSDFKEQLFIFIKKIYPLYLEENLSNEDFFQPKEPFFDAYSNQINFEIKKKKLVKKKGIYFVKEIENISFSNKLQVFSLINGSNTTLFEKKYDFFSNNRVSILAGIKQTEFEECFLKNKEKYNLDLRIISNFDLVFSINQKSDVWYNKKIKVDKVNLQKKNYSICDDIGKKNISLEMLRKYLRFVQRNFNPILTKAAADFIKDVYLKMRIVFRKNSENLKKKQLDFTVQQLESIIKISESLSKMNMREKIFMSDALEAVRLFKKRFIF</sequence>